<feature type="compositionally biased region" description="Basic residues" evidence="1">
    <location>
        <begin position="74"/>
        <end position="84"/>
    </location>
</feature>
<sequence>MVSEEDSEGSASDMSEDDYPPAKATKDTEVDSDAVAYEERDDELKPPSDSDDDSGASSDGSIKRKDLPAVRPFNSRKSRRASKRPMKEKPQPLSQCEHRRQEPKTKAFLMRTMDNIHVRLVKILTTSYEIVNYICQKCEVAAFYDDPYFIQHYLIDIKYKEGTDLIEFFLKLENAINRVRSHRVGDDRRSEFYLPVPFDAKVVEG</sequence>
<feature type="compositionally biased region" description="Acidic residues" evidence="1">
    <location>
        <begin position="1"/>
        <end position="19"/>
    </location>
</feature>
<dbReference type="EMBL" id="JASMQC010000027">
    <property type="protein sequence ID" value="KAK1933940.1"/>
    <property type="molecule type" value="Genomic_DNA"/>
</dbReference>
<protein>
    <submittedName>
        <fullName evidence="2">Uncharacterized protein</fullName>
    </submittedName>
</protein>
<accession>A0AAD9G8V2</accession>
<evidence type="ECO:0000313" key="3">
    <source>
        <dbReference type="Proteomes" id="UP001259832"/>
    </source>
</evidence>
<gene>
    <name evidence="2" type="ORF">P3T76_011700</name>
</gene>
<feature type="compositionally biased region" description="Basic and acidic residues" evidence="1">
    <location>
        <begin position="85"/>
        <end position="102"/>
    </location>
</feature>
<dbReference type="AlphaFoldDB" id="A0AAD9G8V2"/>
<name>A0AAD9G8V2_9STRA</name>
<reference evidence="2" key="1">
    <citation type="submission" date="2023-08" db="EMBL/GenBank/DDBJ databases">
        <title>Reference Genome Resource for the Citrus Pathogen Phytophthora citrophthora.</title>
        <authorList>
            <person name="Moller H."/>
            <person name="Coetzee B."/>
            <person name="Rose L.J."/>
            <person name="Van Niekerk J.M."/>
        </authorList>
    </citation>
    <scope>NUCLEOTIDE SEQUENCE</scope>
    <source>
        <strain evidence="2">STE-U-9442</strain>
    </source>
</reference>
<comment type="caution">
    <text evidence="2">The sequence shown here is derived from an EMBL/GenBank/DDBJ whole genome shotgun (WGS) entry which is preliminary data.</text>
</comment>
<evidence type="ECO:0000256" key="1">
    <source>
        <dbReference type="SAM" id="MobiDB-lite"/>
    </source>
</evidence>
<dbReference type="Proteomes" id="UP001259832">
    <property type="component" value="Unassembled WGS sequence"/>
</dbReference>
<feature type="region of interest" description="Disordered" evidence="1">
    <location>
        <begin position="1"/>
        <end position="102"/>
    </location>
</feature>
<evidence type="ECO:0000313" key="2">
    <source>
        <dbReference type="EMBL" id="KAK1933940.1"/>
    </source>
</evidence>
<organism evidence="2 3">
    <name type="scientific">Phytophthora citrophthora</name>
    <dbReference type="NCBI Taxonomy" id="4793"/>
    <lineage>
        <taxon>Eukaryota</taxon>
        <taxon>Sar</taxon>
        <taxon>Stramenopiles</taxon>
        <taxon>Oomycota</taxon>
        <taxon>Peronosporomycetes</taxon>
        <taxon>Peronosporales</taxon>
        <taxon>Peronosporaceae</taxon>
        <taxon>Phytophthora</taxon>
    </lineage>
</organism>
<proteinExistence type="predicted"/>
<keyword evidence="3" id="KW-1185">Reference proteome</keyword>